<accession>A0A8S5LVS5</accession>
<reference evidence="3" key="1">
    <citation type="journal article" date="2021" name="Proc. Natl. Acad. Sci. U.S.A.">
        <title>A Catalog of Tens of Thousands of Viruses from Human Metagenomes Reveals Hidden Associations with Chronic Diseases.</title>
        <authorList>
            <person name="Tisza M.J."/>
            <person name="Buck C.B."/>
        </authorList>
    </citation>
    <scope>NUCLEOTIDE SEQUENCE</scope>
    <source>
        <strain evidence="3">CtqYq4</strain>
    </source>
</reference>
<evidence type="ECO:0000313" key="3">
    <source>
        <dbReference type="EMBL" id="DAD74076.1"/>
    </source>
</evidence>
<feature type="region of interest" description="Disordered" evidence="1">
    <location>
        <begin position="331"/>
        <end position="351"/>
    </location>
</feature>
<feature type="domain" description="Phage head morphogenesis" evidence="2">
    <location>
        <begin position="177"/>
        <end position="295"/>
    </location>
</feature>
<evidence type="ECO:0000259" key="2">
    <source>
        <dbReference type="Pfam" id="PF04233"/>
    </source>
</evidence>
<evidence type="ECO:0000256" key="1">
    <source>
        <dbReference type="SAM" id="MobiDB-lite"/>
    </source>
</evidence>
<dbReference type="InterPro" id="IPR006528">
    <property type="entry name" value="Phage_head_morphogenesis_dom"/>
</dbReference>
<dbReference type="Pfam" id="PF04233">
    <property type="entry name" value="Phage_Mu_F"/>
    <property type="match status" value="1"/>
</dbReference>
<proteinExistence type="predicted"/>
<organism evidence="3">
    <name type="scientific">Myoviridae sp. ctqYq4</name>
    <dbReference type="NCBI Taxonomy" id="2826702"/>
    <lineage>
        <taxon>Viruses</taxon>
        <taxon>Duplodnaviria</taxon>
        <taxon>Heunggongvirae</taxon>
        <taxon>Uroviricota</taxon>
        <taxon>Caudoviricetes</taxon>
    </lineage>
</organism>
<protein>
    <submittedName>
        <fullName evidence="3">Minor capsid protein</fullName>
    </submittedName>
</protein>
<name>A0A8S5LVS5_9CAUD</name>
<sequence length="351" mass="40945">MGACDFCSVMKQTDRDRISTRQLNRLRRRILRVYGTARREMQEQLTEFLAKYKQLDERKRAQLDAGEITEDDYRIWLQNQVFQSDLMRQKLDGITQTCTTAQETAYKLARDEQYNIFSFGANWAFYELEQAAGVTFGLTLYNTEAVKLLLKTNPRMVPNKRIKSESNRTYDARVFNRYVMQGIVQGKSVHDIAVQAVNGMADTEIHWAMNNAITALTSAQNAGALQQMRNAQALGIEVKKRWNSTHDYRTREMHRLLDQQTAELDEPFKVMGYEIQRPGDPNAAPEMVYHCRCVLSSALGKYPRQNAMQRDNVTKEATPVMDYTEWYKSKGGKEAEQMWWTEERKRKKERE</sequence>
<dbReference type="EMBL" id="BK014752">
    <property type="protein sequence ID" value="DAD74076.1"/>
    <property type="molecule type" value="Genomic_DNA"/>
</dbReference>